<dbReference type="PANTHER" id="PTHR47738:SF3">
    <property type="entry name" value="PHOSPHOTRANSFERASE SYSTEM MANNITOL_FRUCTOSE-SPECIFIC IIA DOMAIN CONTAINING PROTEIN"/>
    <property type="match status" value="1"/>
</dbReference>
<protein>
    <submittedName>
        <fullName evidence="2">PTS system IIA component (Gat family)</fullName>
    </submittedName>
</protein>
<dbReference type="Gene3D" id="3.40.930.10">
    <property type="entry name" value="Mannitol-specific EII, Chain A"/>
    <property type="match status" value="1"/>
</dbReference>
<feature type="domain" description="PTS EIIA type-2" evidence="1">
    <location>
        <begin position="4"/>
        <end position="149"/>
    </location>
</feature>
<dbReference type="Proteomes" id="UP000256388">
    <property type="component" value="Unassembled WGS sequence"/>
</dbReference>
<evidence type="ECO:0000313" key="3">
    <source>
        <dbReference type="Proteomes" id="UP000256388"/>
    </source>
</evidence>
<gene>
    <name evidence="2" type="ORF">DFR64_2578</name>
</gene>
<dbReference type="InterPro" id="IPR002178">
    <property type="entry name" value="PTS_EIIA_type-2_dom"/>
</dbReference>
<dbReference type="InterPro" id="IPR016152">
    <property type="entry name" value="PTrfase/Anion_transptr"/>
</dbReference>
<name>A0A347ZQE2_9CHLR</name>
<dbReference type="OrthoDB" id="95585at2"/>
<dbReference type="SUPFAM" id="SSF55804">
    <property type="entry name" value="Phoshotransferase/anion transport protein"/>
    <property type="match status" value="1"/>
</dbReference>
<evidence type="ECO:0000313" key="2">
    <source>
        <dbReference type="EMBL" id="REG06147.1"/>
    </source>
</evidence>
<evidence type="ECO:0000259" key="1">
    <source>
        <dbReference type="PROSITE" id="PS51094"/>
    </source>
</evidence>
<dbReference type="PANTHER" id="PTHR47738">
    <property type="entry name" value="PTS SYSTEM FRUCTOSE-LIKE EIIA COMPONENT-RELATED"/>
    <property type="match status" value="1"/>
</dbReference>
<comment type="caution">
    <text evidence="2">The sequence shown here is derived from an EMBL/GenBank/DDBJ whole genome shotgun (WGS) entry which is preliminary data.</text>
</comment>
<sequence length="156" mass="17690">MIDLIINEQLVEVDIEVGSQEEVIRNLSGKLDKCGYVENGFAEAVLAREKQYPTGLPTKIPVALCHVEAEYVKQTAMAVATLKHPVEFHDMGNPENVLNVEIVFLLTILDPKKQVFYLRKMMDLFKDETLPGLKNAKTKQEVVSLLGEKFNKMEER</sequence>
<dbReference type="RefSeq" id="WP_116225848.1">
    <property type="nucleotide sequence ID" value="NZ_AP018437.1"/>
</dbReference>
<dbReference type="AlphaFoldDB" id="A0A347ZQE2"/>
<dbReference type="CDD" id="cd00211">
    <property type="entry name" value="PTS_IIA_fru"/>
    <property type="match status" value="1"/>
</dbReference>
<proteinExistence type="predicted"/>
<dbReference type="EMBL" id="QUMS01000004">
    <property type="protein sequence ID" value="REG06147.1"/>
    <property type="molecule type" value="Genomic_DNA"/>
</dbReference>
<reference evidence="2 3" key="1">
    <citation type="submission" date="2018-08" db="EMBL/GenBank/DDBJ databases">
        <title>Genomic Encyclopedia of Type Strains, Phase IV (KMG-IV): sequencing the most valuable type-strain genomes for metagenomic binning, comparative biology and taxonomic classification.</title>
        <authorList>
            <person name="Goeker M."/>
        </authorList>
    </citation>
    <scope>NUCLEOTIDE SEQUENCE [LARGE SCALE GENOMIC DNA]</scope>
    <source>
        <strain evidence="2 3">DSM 23923</strain>
    </source>
</reference>
<organism evidence="2 3">
    <name type="scientific">Pelolinea submarina</name>
    <dbReference type="NCBI Taxonomy" id="913107"/>
    <lineage>
        <taxon>Bacteria</taxon>
        <taxon>Bacillati</taxon>
        <taxon>Chloroflexota</taxon>
        <taxon>Anaerolineae</taxon>
        <taxon>Anaerolineales</taxon>
        <taxon>Anaerolineaceae</taxon>
        <taxon>Pelolinea</taxon>
    </lineage>
</organism>
<dbReference type="PROSITE" id="PS51094">
    <property type="entry name" value="PTS_EIIA_TYPE_2"/>
    <property type="match status" value="1"/>
</dbReference>
<accession>A0A347ZQE2</accession>
<dbReference type="InterPro" id="IPR051541">
    <property type="entry name" value="PTS_SugarTrans_NitroReg"/>
</dbReference>
<keyword evidence="3" id="KW-1185">Reference proteome</keyword>
<dbReference type="Pfam" id="PF00359">
    <property type="entry name" value="PTS_EIIA_2"/>
    <property type="match status" value="1"/>
</dbReference>